<protein>
    <submittedName>
        <fullName evidence="2">Uncharacterized protein</fullName>
    </submittedName>
</protein>
<sequence>MDTIMEGPERISDKTAIQRSGGGGMLILPWTKQILCVLWEHFRLLLQVVYYSFVAVFQMFRLEVHLRITDETGHPHVQHVSTSGSPAESFFLSSLFDGNGGVFIPGSDSLSKGGLNAYSGGSHAGALLSSFGADDLCLSLVDDFVIRAQESLSEDTDDELCLGHHPSWTRKGPADWEVRVSEELQRKEEVRCSSDQTETVSAVEKVESFWDEVEAVPDLAATVEEPDSFWDEEDEVGGEEFDVEESRALWDSFARASDPYNPLSFSACLSTVSDSDSEPLERPSSSQGSDWESPRSTLQTLRTFHQDLVRPGPERESDWDSSDDSSAADDDDDDDDDDEEEKERLWELFAGPLDPYNPLNFTACTASSGPRGGARTGGLPQLVAPAPSDSGESHRPPSVEEEEEELWNSFSQSSDPYHPLHFRACLHSSPATPCREPVARSRGCRRDA</sequence>
<dbReference type="Proteomes" id="UP001152803">
    <property type="component" value="Unassembled WGS sequence"/>
</dbReference>
<feature type="compositionally biased region" description="Basic and acidic residues" evidence="1">
    <location>
        <begin position="304"/>
        <end position="318"/>
    </location>
</feature>
<accession>A0A9Q1CYW2</accession>
<dbReference type="AlphaFoldDB" id="A0A9Q1CYW2"/>
<dbReference type="PANTHER" id="PTHR16489">
    <property type="entry name" value="GH11727P"/>
    <property type="match status" value="1"/>
</dbReference>
<dbReference type="GO" id="GO:0005783">
    <property type="term" value="C:endoplasmic reticulum"/>
    <property type="evidence" value="ECO:0007669"/>
    <property type="project" value="TreeGrafter"/>
</dbReference>
<evidence type="ECO:0000256" key="1">
    <source>
        <dbReference type="SAM" id="MobiDB-lite"/>
    </source>
</evidence>
<dbReference type="EMBL" id="JAFJMO010000017">
    <property type="protein sequence ID" value="KAJ8252730.1"/>
    <property type="molecule type" value="Genomic_DNA"/>
</dbReference>
<feature type="compositionally biased region" description="Polar residues" evidence="1">
    <location>
        <begin position="283"/>
        <end position="303"/>
    </location>
</feature>
<comment type="caution">
    <text evidence="2">The sequence shown here is derived from an EMBL/GenBank/DDBJ whole genome shotgun (WGS) entry which is preliminary data.</text>
</comment>
<dbReference type="GO" id="GO:0019888">
    <property type="term" value="F:protein phosphatase regulator activity"/>
    <property type="evidence" value="ECO:0007669"/>
    <property type="project" value="TreeGrafter"/>
</dbReference>
<evidence type="ECO:0000313" key="2">
    <source>
        <dbReference type="EMBL" id="KAJ8252730.1"/>
    </source>
</evidence>
<dbReference type="InterPro" id="IPR051254">
    <property type="entry name" value="PPP1R15"/>
</dbReference>
<reference evidence="2" key="1">
    <citation type="journal article" date="2023" name="Science">
        <title>Genome structures resolve the early diversification of teleost fishes.</title>
        <authorList>
            <person name="Parey E."/>
            <person name="Louis A."/>
            <person name="Montfort J."/>
            <person name="Bouchez O."/>
            <person name="Roques C."/>
            <person name="Iampietro C."/>
            <person name="Lluch J."/>
            <person name="Castinel A."/>
            <person name="Donnadieu C."/>
            <person name="Desvignes T."/>
            <person name="Floi Bucao C."/>
            <person name="Jouanno E."/>
            <person name="Wen M."/>
            <person name="Mejri S."/>
            <person name="Dirks R."/>
            <person name="Jansen H."/>
            <person name="Henkel C."/>
            <person name="Chen W.J."/>
            <person name="Zahm M."/>
            <person name="Cabau C."/>
            <person name="Klopp C."/>
            <person name="Thompson A.W."/>
            <person name="Robinson-Rechavi M."/>
            <person name="Braasch I."/>
            <person name="Lecointre G."/>
            <person name="Bobe J."/>
            <person name="Postlethwait J.H."/>
            <person name="Berthelot C."/>
            <person name="Roest Crollius H."/>
            <person name="Guiguen Y."/>
        </authorList>
    </citation>
    <scope>NUCLEOTIDE SEQUENCE</scope>
    <source>
        <strain evidence="2">Concon-B</strain>
    </source>
</reference>
<keyword evidence="3" id="KW-1185">Reference proteome</keyword>
<dbReference type="GO" id="GO:0000164">
    <property type="term" value="C:protein phosphatase type 1 complex"/>
    <property type="evidence" value="ECO:0007669"/>
    <property type="project" value="TreeGrafter"/>
</dbReference>
<evidence type="ECO:0000313" key="3">
    <source>
        <dbReference type="Proteomes" id="UP001152803"/>
    </source>
</evidence>
<dbReference type="OrthoDB" id="5976067at2759"/>
<feature type="compositionally biased region" description="Acidic residues" evidence="1">
    <location>
        <begin position="319"/>
        <end position="341"/>
    </location>
</feature>
<organism evidence="2 3">
    <name type="scientific">Conger conger</name>
    <name type="common">Conger eel</name>
    <name type="synonym">Muraena conger</name>
    <dbReference type="NCBI Taxonomy" id="82655"/>
    <lineage>
        <taxon>Eukaryota</taxon>
        <taxon>Metazoa</taxon>
        <taxon>Chordata</taxon>
        <taxon>Craniata</taxon>
        <taxon>Vertebrata</taxon>
        <taxon>Euteleostomi</taxon>
        <taxon>Actinopterygii</taxon>
        <taxon>Neopterygii</taxon>
        <taxon>Teleostei</taxon>
        <taxon>Anguilliformes</taxon>
        <taxon>Congridae</taxon>
        <taxon>Conger</taxon>
    </lineage>
</organism>
<feature type="compositionally biased region" description="Polar residues" evidence="1">
    <location>
        <begin position="359"/>
        <end position="368"/>
    </location>
</feature>
<gene>
    <name evidence="2" type="ORF">COCON_G00220420</name>
</gene>
<proteinExistence type="predicted"/>
<name>A0A9Q1CYW2_CONCO</name>
<dbReference type="GO" id="GO:0034976">
    <property type="term" value="P:response to endoplasmic reticulum stress"/>
    <property type="evidence" value="ECO:0007669"/>
    <property type="project" value="TreeGrafter"/>
</dbReference>
<feature type="region of interest" description="Disordered" evidence="1">
    <location>
        <begin position="273"/>
        <end position="412"/>
    </location>
</feature>
<dbReference type="PANTHER" id="PTHR16489:SF11">
    <property type="entry name" value="PROTEIN PHOSPHATASE 1 REGULATORY SUBUNIT 15B"/>
    <property type="match status" value="1"/>
</dbReference>